<dbReference type="PANTHER" id="PTHR33987:SF1">
    <property type="entry name" value="CALCINEURIN-LIKE METALLO-PHOSPHOESTERASE SUPERFAMILY PROTEIN"/>
    <property type="match status" value="1"/>
</dbReference>
<dbReference type="InterPro" id="IPR013806">
    <property type="entry name" value="Kringle-like"/>
</dbReference>
<gene>
    <name evidence="3" type="primary">phoD</name>
    <name evidence="3" type="ORF">PAUR_b0682</name>
</gene>
<keyword evidence="1" id="KW-1015">Disulfide bond</keyword>
<keyword evidence="4" id="KW-1185">Reference proteome</keyword>
<dbReference type="CDD" id="cd07389">
    <property type="entry name" value="MPP_PhoD"/>
    <property type="match status" value="1"/>
</dbReference>
<dbReference type="InterPro" id="IPR018946">
    <property type="entry name" value="PhoD-like_MPP"/>
</dbReference>
<organism evidence="3 4">
    <name type="scientific">Pseudoalteromonas aurantia 208</name>
    <dbReference type="NCBI Taxonomy" id="1314867"/>
    <lineage>
        <taxon>Bacteria</taxon>
        <taxon>Pseudomonadati</taxon>
        <taxon>Pseudomonadota</taxon>
        <taxon>Gammaproteobacteria</taxon>
        <taxon>Alteromonadales</taxon>
        <taxon>Pseudoalteromonadaceae</taxon>
        <taxon>Pseudoalteromonas</taxon>
    </lineage>
</organism>
<dbReference type="Pfam" id="PF09423">
    <property type="entry name" value="PhoD"/>
    <property type="match status" value="1"/>
</dbReference>
<dbReference type="Proteomes" id="UP000615755">
    <property type="component" value="Unassembled WGS sequence"/>
</dbReference>
<dbReference type="SMART" id="SM00059">
    <property type="entry name" value="FN2"/>
    <property type="match status" value="1"/>
</dbReference>
<dbReference type="Pfam" id="PF00040">
    <property type="entry name" value="fn2"/>
    <property type="match status" value="1"/>
</dbReference>
<dbReference type="Gene3D" id="3.60.21.70">
    <property type="entry name" value="PhoD-like phosphatase"/>
    <property type="match status" value="1"/>
</dbReference>
<accession>A0ABR9EHY2</accession>
<comment type="caution">
    <text evidence="3">The sequence shown here is derived from an EMBL/GenBank/DDBJ whole genome shotgun (WGS) entry which is preliminary data.</text>
</comment>
<sequence>MKIINYWFIGLLSTTVHAEPEVHYNECKPSFNYLGADYQGTTNKNNTGSQWCYLKKPIDGASWGNVRVETIPKFTTISGTSCRSPSSYMGEQFYGCSSRNHTTPWCYTDEKNWEECERTPPAQLLSHTHPQQSKRLDRIALGSCFKTQGDMPDALARLIGHKPDLYLWLGDNIYADTTDMSKMRQKYDDKKLNSDYQQFLAAKIPTMATWDDHDFGLNNEGKHYPKRAQSQAAYLRHFDVPADDPRHTTQAGIYEAKMLGQPGEQTHVITLDARYFRSPTFSSYGECEGSSSTILGMAQWQWLENELAKPSQIKLIASGIQVLPPLYQGRPKSKYCAYAEGTTFDNAISSLGETNMSGTSYESWAEMPAQRERLLRLVQKSINSGKTKAVIFLSGDQHWGELLQKNIPASHEHGKATTVYEITASGFGQSWPYHIENPLRLPIYADAKGDNNYTQQCQFPAKHAGKTYRGCTSEGREKPWCYTQLDNDGNGTNQHWGFCATTGDTIPTGRVGTVSQNVNQMTTSDHHLINKSGSNYGMLDIDWQNREIKLSIQTATEEAVSTIVRF</sequence>
<feature type="domain" description="Fibronectin type-II" evidence="2">
    <location>
        <begin position="452"/>
        <end position="501"/>
    </location>
</feature>
<evidence type="ECO:0000313" key="4">
    <source>
        <dbReference type="Proteomes" id="UP000615755"/>
    </source>
</evidence>
<evidence type="ECO:0000256" key="1">
    <source>
        <dbReference type="ARBA" id="ARBA00023157"/>
    </source>
</evidence>
<dbReference type="PANTHER" id="PTHR33987">
    <property type="entry name" value="CALCINEURIN-LIKE METALLO-PHOSPHOESTERASE SUPERFAMILY PROTEIN"/>
    <property type="match status" value="1"/>
</dbReference>
<dbReference type="InterPro" id="IPR000562">
    <property type="entry name" value="FN_type2_dom"/>
</dbReference>
<evidence type="ECO:0000259" key="2">
    <source>
        <dbReference type="PROSITE" id="PS51092"/>
    </source>
</evidence>
<name>A0ABR9EHY2_9GAMM</name>
<dbReference type="InterPro" id="IPR029052">
    <property type="entry name" value="Metallo-depent_PP-like"/>
</dbReference>
<dbReference type="RefSeq" id="WP_192509686.1">
    <property type="nucleotide sequence ID" value="NZ_AQGV01000015.1"/>
</dbReference>
<dbReference type="SUPFAM" id="SSF56300">
    <property type="entry name" value="Metallo-dependent phosphatases"/>
    <property type="match status" value="1"/>
</dbReference>
<dbReference type="InterPro" id="IPR038607">
    <property type="entry name" value="PhoD-like_sf"/>
</dbReference>
<protein>
    <submittedName>
        <fullName evidence="3">Alkaline phosphatase D</fullName>
    </submittedName>
</protein>
<proteinExistence type="predicted"/>
<dbReference type="SUPFAM" id="SSF57440">
    <property type="entry name" value="Kringle-like"/>
    <property type="match status" value="1"/>
</dbReference>
<dbReference type="PROSITE" id="PS51092">
    <property type="entry name" value="FN2_2"/>
    <property type="match status" value="1"/>
</dbReference>
<evidence type="ECO:0000313" key="3">
    <source>
        <dbReference type="EMBL" id="MBE0370611.1"/>
    </source>
</evidence>
<dbReference type="EMBL" id="AQGV01000015">
    <property type="protein sequence ID" value="MBE0370611.1"/>
    <property type="molecule type" value="Genomic_DNA"/>
</dbReference>
<reference evidence="3 4" key="1">
    <citation type="submission" date="2015-03" db="EMBL/GenBank/DDBJ databases">
        <title>Genome sequence of Pseudoalteromonas aurantia.</title>
        <authorList>
            <person name="Xie B.-B."/>
            <person name="Rong J.-C."/>
            <person name="Qin Q.-L."/>
            <person name="Zhang Y.-Z."/>
        </authorList>
    </citation>
    <scope>NUCLEOTIDE SEQUENCE [LARGE SCALE GENOMIC DNA]</scope>
    <source>
        <strain evidence="3 4">208</strain>
    </source>
</reference>